<feature type="compositionally biased region" description="Basic and acidic residues" evidence="5">
    <location>
        <begin position="188"/>
        <end position="202"/>
    </location>
</feature>
<name>A0A7I4Y099_HAECO</name>
<evidence type="ECO:0000256" key="3">
    <source>
        <dbReference type="ARBA" id="ARBA00022806"/>
    </source>
</evidence>
<dbReference type="InterPro" id="IPR047187">
    <property type="entry name" value="SF1_C_Upf1"/>
</dbReference>
<dbReference type="Proteomes" id="UP000025227">
    <property type="component" value="Unplaced"/>
</dbReference>
<sequence length="1262" mass="140226">MESRPQPDPDDKQSGIGASPLSLSPSHILADHSVYSHSDQSDRDSVDNPTAAVSCRSDNDPLTSDREASERGSSLLEESLDADIGSVATPSPMEVTEYTPVASPRPSALPFDPLPPARATMYRPCSPPRWRTSRRRAYRPRSFNIGHAYAARQPTRRSPLAPSDPPSSSRGSRRGISRRQPFSRGGPARRETKSPPRDEWSDWRQNLPETTPAGFTHPLADRHHWGPLVRPRPPKYANIKNECTTSELPLDRYRPIPPGAYHATRWVRSLFPNYIRGDPTPSNKIPVMELQTLEAAITFRENSLEILNKTLKGEYQELVRTNEQTPLESYSSTAAPPIINETRPVLYQVVATGYGAGVILEAKDFFVIGPDRRDLHCIVLEQYAVDVLTEKRGFDQTLISIKDLVWVYSVTPTRAALQDPTNTLAASRIPRATALEASSKYFFRVDRFALINPNVNPHPSVGIVVSLIWHNGAIRKFLAVFEGAPEAVTITPSLCARDLEDVYQYSLVLAQTRVNCSCAIRFSEPPVSEEARDMLCQLVRGFLPVNTSEAVSPMRVMNLTPEDKTWLTDRVNEFTSYRTNTHSSKRRMGQLFNVACSTLAALATMHDDTTVRWVTLTRPPGNMCPVRFDFVLNDMAHEAGWARGRMVDFWVAGADQTTQMRVDNALFDTDNKRLSVRIAGFTWNHASITALLSTHGRRQDDHHVIDGYVRLGKLAKAANAANEAVSRFLHIVERIPSGTTGHRILDTVYRKSTSDSPPPSTRAPHQAALSNLPDTFRTNQQTITLTTDQQAAFALAMAGHPIASINAAFGTGKTLLAAIIAAYYVQRGRGPIIVTTTTNNGAAQFTNTLLTLKGFPDLHILRYLSETAFLDESPATPADIHEILKSLGSQFDSKLTSAERMLCARFTKGRTLYEEYARNPERSMHMSESEIEEYILAEKEVSECVKKMVTLMFKVRAPDILLLTTASLINTTSTGGIFKTHIGDRKVIIIDEASQVPEPIFACITTLFPDASQLYVGDVNQLQPHTKCPPDANPALFGARSITDVLAQSPLLPRATLITTFRAHPALNALPNILSYNGTLVSGARAEDRRLLLDRIHFPNPNVPFALVNVRGYSVRAPTRSHSNEYEAQACSSLIDYLLDVAKLDPQQICVITFYREQYRLLQDFAASRHIEIATVDSIQGREMDVVILLTTRTGMEGTASTFVDNRLRLNVAITRCRHGQFILGQVASLRSLPHWGTVVRWAESINAVVQSTQLERLFPSC</sequence>
<evidence type="ECO:0000256" key="5">
    <source>
        <dbReference type="SAM" id="MobiDB-lite"/>
    </source>
</evidence>
<keyword evidence="1" id="KW-0547">Nucleotide-binding</keyword>
<dbReference type="GO" id="GO:0016787">
    <property type="term" value="F:hydrolase activity"/>
    <property type="evidence" value="ECO:0007669"/>
    <property type="project" value="UniProtKB-KW"/>
</dbReference>
<dbReference type="SUPFAM" id="SSF52540">
    <property type="entry name" value="P-loop containing nucleoside triphosphate hydrolases"/>
    <property type="match status" value="1"/>
</dbReference>
<evidence type="ECO:0000313" key="7">
    <source>
        <dbReference type="Proteomes" id="UP000025227"/>
    </source>
</evidence>
<proteinExistence type="predicted"/>
<organism evidence="7 8">
    <name type="scientific">Haemonchus contortus</name>
    <name type="common">Barber pole worm</name>
    <dbReference type="NCBI Taxonomy" id="6289"/>
    <lineage>
        <taxon>Eukaryota</taxon>
        <taxon>Metazoa</taxon>
        <taxon>Ecdysozoa</taxon>
        <taxon>Nematoda</taxon>
        <taxon>Chromadorea</taxon>
        <taxon>Rhabditida</taxon>
        <taxon>Rhabditina</taxon>
        <taxon>Rhabditomorpha</taxon>
        <taxon>Strongyloidea</taxon>
        <taxon>Trichostrongylidae</taxon>
        <taxon>Haemonchus</taxon>
    </lineage>
</organism>
<evidence type="ECO:0000256" key="4">
    <source>
        <dbReference type="ARBA" id="ARBA00022840"/>
    </source>
</evidence>
<dbReference type="PANTHER" id="PTHR43788:SF16">
    <property type="entry name" value="HELICASE WITH ZINC FINGER 2"/>
    <property type="match status" value="1"/>
</dbReference>
<feature type="compositionally biased region" description="Low complexity" evidence="5">
    <location>
        <begin position="156"/>
        <end position="170"/>
    </location>
</feature>
<dbReference type="OMA" id="RIWQRII"/>
<dbReference type="GO" id="GO:0005524">
    <property type="term" value="F:ATP binding"/>
    <property type="evidence" value="ECO:0007669"/>
    <property type="project" value="UniProtKB-KW"/>
</dbReference>
<keyword evidence="4" id="KW-0067">ATP-binding</keyword>
<evidence type="ECO:0000256" key="1">
    <source>
        <dbReference type="ARBA" id="ARBA00022741"/>
    </source>
</evidence>
<dbReference type="InterPro" id="IPR027417">
    <property type="entry name" value="P-loop_NTPase"/>
</dbReference>
<feature type="compositionally biased region" description="Basic and acidic residues" evidence="5">
    <location>
        <begin position="1"/>
        <end position="13"/>
    </location>
</feature>
<dbReference type="InterPro" id="IPR041679">
    <property type="entry name" value="DNA2/NAM7-like_C"/>
</dbReference>
<dbReference type="InterPro" id="IPR050534">
    <property type="entry name" value="Coronavir_polyprotein_1ab"/>
</dbReference>
<keyword evidence="2" id="KW-0378">Hydrolase</keyword>
<feature type="region of interest" description="Disordered" evidence="5">
    <location>
        <begin position="1"/>
        <end position="227"/>
    </location>
</feature>
<evidence type="ECO:0000259" key="6">
    <source>
        <dbReference type="Pfam" id="PF13087"/>
    </source>
</evidence>
<reference evidence="8" key="1">
    <citation type="submission" date="2020-12" db="UniProtKB">
        <authorList>
            <consortium name="WormBaseParasite"/>
        </authorList>
    </citation>
    <scope>IDENTIFICATION</scope>
    <source>
        <strain evidence="8">MHco3</strain>
    </source>
</reference>
<dbReference type="CDD" id="cd18808">
    <property type="entry name" value="SF1_C_Upf1"/>
    <property type="match status" value="1"/>
</dbReference>
<dbReference type="WBParaSite" id="HCON_00034890-00001">
    <property type="protein sequence ID" value="HCON_00034890-00001"/>
    <property type="gene ID" value="HCON_00034890"/>
</dbReference>
<dbReference type="PANTHER" id="PTHR43788">
    <property type="entry name" value="DNA2/NAM7 HELICASE FAMILY MEMBER"/>
    <property type="match status" value="1"/>
</dbReference>
<feature type="domain" description="DNA2/NAM7 helicase-like C-terminal" evidence="6">
    <location>
        <begin position="1053"/>
        <end position="1226"/>
    </location>
</feature>
<dbReference type="Pfam" id="PF13087">
    <property type="entry name" value="AAA_12"/>
    <property type="match status" value="1"/>
</dbReference>
<evidence type="ECO:0000256" key="2">
    <source>
        <dbReference type="ARBA" id="ARBA00022801"/>
    </source>
</evidence>
<keyword evidence="3" id="KW-0347">Helicase</keyword>
<protein>
    <submittedName>
        <fullName evidence="8">AAA_12 domain-containing protein</fullName>
    </submittedName>
</protein>
<dbReference type="AlphaFoldDB" id="A0A7I4Y099"/>
<keyword evidence="7" id="KW-1185">Reference proteome</keyword>
<dbReference type="Pfam" id="PF13245">
    <property type="entry name" value="AAA_19"/>
    <property type="match status" value="1"/>
</dbReference>
<accession>A0A7I4Y099</accession>
<dbReference type="GO" id="GO:0043139">
    <property type="term" value="F:5'-3' DNA helicase activity"/>
    <property type="evidence" value="ECO:0007669"/>
    <property type="project" value="TreeGrafter"/>
</dbReference>
<evidence type="ECO:0000313" key="8">
    <source>
        <dbReference type="WBParaSite" id="HCON_00034890-00001"/>
    </source>
</evidence>
<feature type="compositionally biased region" description="Basic and acidic residues" evidence="5">
    <location>
        <begin position="57"/>
        <end position="70"/>
    </location>
</feature>
<dbReference type="Gene3D" id="3.40.50.300">
    <property type="entry name" value="P-loop containing nucleotide triphosphate hydrolases"/>
    <property type="match status" value="2"/>
</dbReference>
<dbReference type="OrthoDB" id="5870259at2759"/>